<reference evidence="2 3" key="1">
    <citation type="submission" date="2017-11" db="EMBL/GenBank/DDBJ databases">
        <title>Genomic Encyclopedia of Archaeal and Bacterial Type Strains, Phase II (KMG-II): From Individual Species to Whole Genera.</title>
        <authorList>
            <person name="Goeker M."/>
        </authorList>
    </citation>
    <scope>NUCLEOTIDE SEQUENCE [LARGE SCALE GENOMIC DNA]</scope>
    <source>
        <strain evidence="2 3">DSM 27617</strain>
    </source>
</reference>
<accession>A0A2M9C0Q8</accession>
<proteinExistence type="predicted"/>
<sequence length="218" mass="25036">MGIGFVILFHLMAIFILSFIIGIIAVIIVSFILDKQKRTRKLFFAFCAPFIGFYTLYICAFIGSTIISQTKGIDIGIGDTWYVPLNNSYKLLFIDILDYGSISDKNTGEIFLSDISEIEQRNDLILGKMSSDEYFLFNTETRELSKFESEKGLTSSSGNQKLSLKNVYDFYSERKSEARGYWFYLIGILSLLFSIGHLWIVNDIILFFSFSKRLIKLK</sequence>
<keyword evidence="3" id="KW-1185">Reference proteome</keyword>
<organism evidence="2 3">
    <name type="scientific">Chryseobacterium geocarposphaerae</name>
    <dbReference type="NCBI Taxonomy" id="1416776"/>
    <lineage>
        <taxon>Bacteria</taxon>
        <taxon>Pseudomonadati</taxon>
        <taxon>Bacteroidota</taxon>
        <taxon>Flavobacteriia</taxon>
        <taxon>Flavobacteriales</taxon>
        <taxon>Weeksellaceae</taxon>
        <taxon>Chryseobacterium group</taxon>
        <taxon>Chryseobacterium</taxon>
    </lineage>
</organism>
<feature type="transmembrane region" description="Helical" evidence="1">
    <location>
        <begin position="181"/>
        <end position="208"/>
    </location>
</feature>
<keyword evidence="1" id="KW-1133">Transmembrane helix</keyword>
<evidence type="ECO:0000313" key="2">
    <source>
        <dbReference type="EMBL" id="PJJ64025.1"/>
    </source>
</evidence>
<gene>
    <name evidence="2" type="ORF">CLV73_2378</name>
</gene>
<evidence type="ECO:0000256" key="1">
    <source>
        <dbReference type="SAM" id="Phobius"/>
    </source>
</evidence>
<evidence type="ECO:0000313" key="3">
    <source>
        <dbReference type="Proteomes" id="UP000228740"/>
    </source>
</evidence>
<dbReference type="AlphaFoldDB" id="A0A2M9C0Q8"/>
<keyword evidence="1" id="KW-0472">Membrane</keyword>
<feature type="transmembrane region" description="Helical" evidence="1">
    <location>
        <begin position="42"/>
        <end position="67"/>
    </location>
</feature>
<comment type="caution">
    <text evidence="2">The sequence shown here is derived from an EMBL/GenBank/DDBJ whole genome shotgun (WGS) entry which is preliminary data.</text>
</comment>
<protein>
    <submittedName>
        <fullName evidence="2">Uncharacterized protein</fullName>
    </submittedName>
</protein>
<dbReference type="Proteomes" id="UP000228740">
    <property type="component" value="Unassembled WGS sequence"/>
</dbReference>
<feature type="transmembrane region" description="Helical" evidence="1">
    <location>
        <begin position="6"/>
        <end position="33"/>
    </location>
</feature>
<keyword evidence="1" id="KW-0812">Transmembrane</keyword>
<name>A0A2M9C0Q8_9FLAO</name>
<dbReference type="EMBL" id="PGFD01000002">
    <property type="protein sequence ID" value="PJJ64025.1"/>
    <property type="molecule type" value="Genomic_DNA"/>
</dbReference>